<dbReference type="InParanoid" id="A0A0P0VZX3"/>
<gene>
    <name evidence="2" type="ordered locus">Os03g0595050</name>
    <name evidence="2" type="ORF">OSNPB_030595050</name>
</gene>
<feature type="compositionally biased region" description="Basic and acidic residues" evidence="1">
    <location>
        <begin position="228"/>
        <end position="240"/>
    </location>
</feature>
<evidence type="ECO:0000313" key="3">
    <source>
        <dbReference type="Proteomes" id="UP000059680"/>
    </source>
</evidence>
<keyword evidence="3" id="KW-1185">Reference proteome</keyword>
<dbReference type="EMBL" id="AP014959">
    <property type="protein sequence ID" value="BAS85151.1"/>
    <property type="molecule type" value="Genomic_DNA"/>
</dbReference>
<dbReference type="FunCoup" id="A0A0P0VZX3">
    <property type="interactions" value="16"/>
</dbReference>
<feature type="compositionally biased region" description="Low complexity" evidence="1">
    <location>
        <begin position="253"/>
        <end position="265"/>
    </location>
</feature>
<proteinExistence type="predicted"/>
<feature type="compositionally biased region" description="Acidic residues" evidence="1">
    <location>
        <begin position="293"/>
        <end position="307"/>
    </location>
</feature>
<accession>A0A0P0VZX3</accession>
<evidence type="ECO:0000313" key="2">
    <source>
        <dbReference type="EMBL" id="BAS85151.1"/>
    </source>
</evidence>
<reference evidence="3" key="1">
    <citation type="journal article" date="2005" name="Nature">
        <title>The map-based sequence of the rice genome.</title>
        <authorList>
            <consortium name="International rice genome sequencing project (IRGSP)"/>
            <person name="Matsumoto T."/>
            <person name="Wu J."/>
            <person name="Kanamori H."/>
            <person name="Katayose Y."/>
            <person name="Fujisawa M."/>
            <person name="Namiki N."/>
            <person name="Mizuno H."/>
            <person name="Yamamoto K."/>
            <person name="Antonio B.A."/>
            <person name="Baba T."/>
            <person name="Sakata K."/>
            <person name="Nagamura Y."/>
            <person name="Aoki H."/>
            <person name="Arikawa K."/>
            <person name="Arita K."/>
            <person name="Bito T."/>
            <person name="Chiden Y."/>
            <person name="Fujitsuka N."/>
            <person name="Fukunaka R."/>
            <person name="Hamada M."/>
            <person name="Harada C."/>
            <person name="Hayashi A."/>
            <person name="Hijishita S."/>
            <person name="Honda M."/>
            <person name="Hosokawa S."/>
            <person name="Ichikawa Y."/>
            <person name="Idonuma A."/>
            <person name="Iijima M."/>
            <person name="Ikeda M."/>
            <person name="Ikeno M."/>
            <person name="Ito K."/>
            <person name="Ito S."/>
            <person name="Ito T."/>
            <person name="Ito Y."/>
            <person name="Ito Y."/>
            <person name="Iwabuchi A."/>
            <person name="Kamiya K."/>
            <person name="Karasawa W."/>
            <person name="Kurita K."/>
            <person name="Katagiri S."/>
            <person name="Kikuta A."/>
            <person name="Kobayashi H."/>
            <person name="Kobayashi N."/>
            <person name="Machita K."/>
            <person name="Maehara T."/>
            <person name="Masukawa M."/>
            <person name="Mizubayashi T."/>
            <person name="Mukai Y."/>
            <person name="Nagasaki H."/>
            <person name="Nagata Y."/>
            <person name="Naito S."/>
            <person name="Nakashima M."/>
            <person name="Nakama Y."/>
            <person name="Nakamichi Y."/>
            <person name="Nakamura M."/>
            <person name="Meguro A."/>
            <person name="Negishi M."/>
            <person name="Ohta I."/>
            <person name="Ohta T."/>
            <person name="Okamoto M."/>
            <person name="Ono N."/>
            <person name="Saji S."/>
            <person name="Sakaguchi M."/>
            <person name="Sakai K."/>
            <person name="Shibata M."/>
            <person name="Shimokawa T."/>
            <person name="Song J."/>
            <person name="Takazaki Y."/>
            <person name="Terasawa K."/>
            <person name="Tsugane M."/>
            <person name="Tsuji K."/>
            <person name="Ueda S."/>
            <person name="Waki K."/>
            <person name="Yamagata H."/>
            <person name="Yamamoto M."/>
            <person name="Yamamoto S."/>
            <person name="Yamane H."/>
            <person name="Yoshiki S."/>
            <person name="Yoshihara R."/>
            <person name="Yukawa K."/>
            <person name="Zhong H."/>
            <person name="Yano M."/>
            <person name="Yuan Q."/>
            <person name="Ouyang S."/>
            <person name="Liu J."/>
            <person name="Jones K.M."/>
            <person name="Gansberger K."/>
            <person name="Moffat K."/>
            <person name="Hill J."/>
            <person name="Bera J."/>
            <person name="Fadrosh D."/>
            <person name="Jin S."/>
            <person name="Johri S."/>
            <person name="Kim M."/>
            <person name="Overton L."/>
            <person name="Reardon M."/>
            <person name="Tsitrin T."/>
            <person name="Vuong H."/>
            <person name="Weaver B."/>
            <person name="Ciecko A."/>
            <person name="Tallon L."/>
            <person name="Jackson J."/>
            <person name="Pai G."/>
            <person name="Aken S.V."/>
            <person name="Utterback T."/>
            <person name="Reidmuller S."/>
            <person name="Feldblyum T."/>
            <person name="Hsiao J."/>
            <person name="Zismann V."/>
            <person name="Iobst S."/>
            <person name="de Vazeille A.R."/>
            <person name="Buell C.R."/>
            <person name="Ying K."/>
            <person name="Li Y."/>
            <person name="Lu T."/>
            <person name="Huang Y."/>
            <person name="Zhao Q."/>
            <person name="Feng Q."/>
            <person name="Zhang L."/>
            <person name="Zhu J."/>
            <person name="Weng Q."/>
            <person name="Mu J."/>
            <person name="Lu Y."/>
            <person name="Fan D."/>
            <person name="Liu Y."/>
            <person name="Guan J."/>
            <person name="Zhang Y."/>
            <person name="Yu S."/>
            <person name="Liu X."/>
            <person name="Zhang Y."/>
            <person name="Hong G."/>
            <person name="Han B."/>
            <person name="Choisne N."/>
            <person name="Demange N."/>
            <person name="Orjeda G."/>
            <person name="Samain S."/>
            <person name="Cattolico L."/>
            <person name="Pelletier E."/>
            <person name="Couloux A."/>
            <person name="Segurens B."/>
            <person name="Wincker P."/>
            <person name="D'Hont A."/>
            <person name="Scarpelli C."/>
            <person name="Weissenbach J."/>
            <person name="Salanoubat M."/>
            <person name="Quetier F."/>
            <person name="Yu Y."/>
            <person name="Kim H.R."/>
            <person name="Rambo T."/>
            <person name="Currie J."/>
            <person name="Collura K."/>
            <person name="Luo M."/>
            <person name="Yang T."/>
            <person name="Ammiraju J.S.S."/>
            <person name="Engler F."/>
            <person name="Soderlund C."/>
            <person name="Wing R.A."/>
            <person name="Palmer L.E."/>
            <person name="de la Bastide M."/>
            <person name="Spiegel L."/>
            <person name="Nascimento L."/>
            <person name="Zutavern T."/>
            <person name="O'Shaughnessy A."/>
            <person name="Dike S."/>
            <person name="Dedhia N."/>
            <person name="Preston R."/>
            <person name="Balija V."/>
            <person name="McCombie W.R."/>
            <person name="Chow T."/>
            <person name="Chen H."/>
            <person name="Chung M."/>
            <person name="Chen C."/>
            <person name="Shaw J."/>
            <person name="Wu H."/>
            <person name="Hsiao K."/>
            <person name="Chao Y."/>
            <person name="Chu M."/>
            <person name="Cheng C."/>
            <person name="Hour A."/>
            <person name="Lee P."/>
            <person name="Lin S."/>
            <person name="Lin Y."/>
            <person name="Liou J."/>
            <person name="Liu S."/>
            <person name="Hsing Y."/>
            <person name="Raghuvanshi S."/>
            <person name="Mohanty A."/>
            <person name="Bharti A.K."/>
            <person name="Gaur A."/>
            <person name="Gupta V."/>
            <person name="Kumar D."/>
            <person name="Ravi V."/>
            <person name="Vij S."/>
            <person name="Kapur A."/>
            <person name="Khurana P."/>
            <person name="Khurana P."/>
            <person name="Khurana J.P."/>
            <person name="Tyagi A.K."/>
            <person name="Gaikwad K."/>
            <person name="Singh A."/>
            <person name="Dalal V."/>
            <person name="Srivastava S."/>
            <person name="Dixit A."/>
            <person name="Pal A.K."/>
            <person name="Ghazi I.A."/>
            <person name="Yadav M."/>
            <person name="Pandit A."/>
            <person name="Bhargava A."/>
            <person name="Sureshbabu K."/>
            <person name="Batra K."/>
            <person name="Sharma T.R."/>
            <person name="Mohapatra T."/>
            <person name="Singh N.K."/>
            <person name="Messing J."/>
            <person name="Nelson A.B."/>
            <person name="Fuks G."/>
            <person name="Kavchok S."/>
            <person name="Keizer G."/>
            <person name="Linton E."/>
            <person name="Llaca V."/>
            <person name="Song R."/>
            <person name="Tanyolac B."/>
            <person name="Young S."/>
            <person name="Ho-Il K."/>
            <person name="Hahn J.H."/>
            <person name="Sangsakoo G."/>
            <person name="Vanavichit A."/>
            <person name="de Mattos Luiz.A.T."/>
            <person name="Zimmer P.D."/>
            <person name="Malone G."/>
            <person name="Dellagostin O."/>
            <person name="de Oliveira A.C."/>
            <person name="Bevan M."/>
            <person name="Bancroft I."/>
            <person name="Minx P."/>
            <person name="Cordum H."/>
            <person name="Wilson R."/>
            <person name="Cheng Z."/>
            <person name="Jin W."/>
            <person name="Jiang J."/>
            <person name="Leong S.A."/>
            <person name="Iwama H."/>
            <person name="Gojobori T."/>
            <person name="Itoh T."/>
            <person name="Niimura Y."/>
            <person name="Fujii Y."/>
            <person name="Habara T."/>
            <person name="Sakai H."/>
            <person name="Sato Y."/>
            <person name="Wilson G."/>
            <person name="Kumar K."/>
            <person name="McCouch S."/>
            <person name="Juretic N."/>
            <person name="Hoen D."/>
            <person name="Wright S."/>
            <person name="Bruskiewich R."/>
            <person name="Bureau T."/>
            <person name="Miyao A."/>
            <person name="Hirochika H."/>
            <person name="Nishikawa T."/>
            <person name="Kadowaki K."/>
            <person name="Sugiura M."/>
            <person name="Burr B."/>
            <person name="Sasaki T."/>
        </authorList>
    </citation>
    <scope>NUCLEOTIDE SEQUENCE [LARGE SCALE GENOMIC DNA]</scope>
    <source>
        <strain evidence="3">cv. Nipponbare</strain>
    </source>
</reference>
<dbReference type="AlphaFoldDB" id="A0A0P0VZX3"/>
<feature type="non-terminal residue" evidence="2">
    <location>
        <position position="1"/>
    </location>
</feature>
<organism evidence="2 3">
    <name type="scientific">Oryza sativa subsp. japonica</name>
    <name type="common">Rice</name>
    <dbReference type="NCBI Taxonomy" id="39947"/>
    <lineage>
        <taxon>Eukaryota</taxon>
        <taxon>Viridiplantae</taxon>
        <taxon>Streptophyta</taxon>
        <taxon>Embryophyta</taxon>
        <taxon>Tracheophyta</taxon>
        <taxon>Spermatophyta</taxon>
        <taxon>Magnoliopsida</taxon>
        <taxon>Liliopsida</taxon>
        <taxon>Poales</taxon>
        <taxon>Poaceae</taxon>
        <taxon>BOP clade</taxon>
        <taxon>Oryzoideae</taxon>
        <taxon>Oryzeae</taxon>
        <taxon>Oryzinae</taxon>
        <taxon>Oryza</taxon>
        <taxon>Oryza sativa</taxon>
    </lineage>
</organism>
<name>A0A0P0VZX3_ORYSJ</name>
<reference evidence="2 3" key="2">
    <citation type="journal article" date="2013" name="Plant Cell Physiol.">
        <title>Rice Annotation Project Database (RAP-DB): an integrative and interactive database for rice genomics.</title>
        <authorList>
            <person name="Sakai H."/>
            <person name="Lee S.S."/>
            <person name="Tanaka T."/>
            <person name="Numa H."/>
            <person name="Kim J."/>
            <person name="Kawahara Y."/>
            <person name="Wakimoto H."/>
            <person name="Yang C.C."/>
            <person name="Iwamoto M."/>
            <person name="Abe T."/>
            <person name="Yamada Y."/>
            <person name="Muto A."/>
            <person name="Inokuchi H."/>
            <person name="Ikemura T."/>
            <person name="Matsumoto T."/>
            <person name="Sasaki T."/>
            <person name="Itoh T."/>
        </authorList>
    </citation>
    <scope>NUCLEOTIDE SEQUENCE [LARGE SCALE GENOMIC DNA]</scope>
    <source>
        <strain evidence="3">cv. Nipponbare</strain>
    </source>
</reference>
<evidence type="ECO:0000256" key="1">
    <source>
        <dbReference type="SAM" id="MobiDB-lite"/>
    </source>
</evidence>
<protein>
    <submittedName>
        <fullName evidence="2">Os03g0595050 protein</fullName>
    </submittedName>
</protein>
<feature type="region of interest" description="Disordered" evidence="1">
    <location>
        <begin position="191"/>
        <end position="319"/>
    </location>
</feature>
<feature type="region of interest" description="Disordered" evidence="1">
    <location>
        <begin position="75"/>
        <end position="96"/>
    </location>
</feature>
<sequence>MLSRSRPKIFPEIYKQFVGTLHAAVLLQPEQDAEEVVLAVAVVLACSALADDVVHDGAHSPVALLGLPERAAEPARQRRRRVQVGQVEPAGEPDGDLELAEELVAPRAPAPDGGAHDGVVHHAGHHVADGDHSAAAAAYGALFGDGADEARRLVLADVAQRLHAARAEELEHADPPELAPQVAVGGEEDVPAAAGEDGERGRHVAAGEARVVRLEHLPGRLRRRHDERRHGAEPEQHERAVPPGELAQRPVGQVAVARQQDVVQAPDERQPPRPRRQPQPPLCRRRPAATVVLDEEEEEERGEDDGGAEQWQGHLHLRL</sequence>
<dbReference type="Proteomes" id="UP000059680">
    <property type="component" value="Chromosome 3"/>
</dbReference>
<reference evidence="2 3" key="3">
    <citation type="journal article" date="2013" name="Rice">
        <title>Improvement of the Oryza sativa Nipponbare reference genome using next generation sequence and optical map data.</title>
        <authorList>
            <person name="Kawahara Y."/>
            <person name="de la Bastide M."/>
            <person name="Hamilton J.P."/>
            <person name="Kanamori H."/>
            <person name="McCombie W.R."/>
            <person name="Ouyang S."/>
            <person name="Schwartz D.C."/>
            <person name="Tanaka T."/>
            <person name="Wu J."/>
            <person name="Zhou S."/>
            <person name="Childs K.L."/>
            <person name="Davidson R.M."/>
            <person name="Lin H."/>
            <person name="Quesada-Ocampo L."/>
            <person name="Vaillancourt B."/>
            <person name="Sakai H."/>
            <person name="Lee S.S."/>
            <person name="Kim J."/>
            <person name="Numa H."/>
            <person name="Itoh T."/>
            <person name="Buell C.R."/>
            <person name="Matsumoto T."/>
        </authorList>
    </citation>
    <scope>NUCLEOTIDE SEQUENCE [LARGE SCALE GENOMIC DNA]</scope>
    <source>
        <strain evidence="3">cv. Nipponbare</strain>
    </source>
</reference>
<dbReference type="PaxDb" id="39947-A0A0P0VZX3"/>